<keyword evidence="6" id="KW-0175">Coiled coil</keyword>
<evidence type="ECO:0000256" key="5">
    <source>
        <dbReference type="ARBA" id="ARBA00023136"/>
    </source>
</evidence>
<gene>
    <name evidence="8" type="ORF">ACHAWU_008270</name>
</gene>
<comment type="similarity">
    <text evidence="2">Belongs to the Orai family.</text>
</comment>
<protein>
    <submittedName>
        <fullName evidence="8">Uncharacterized protein</fullName>
    </submittedName>
</protein>
<dbReference type="AlphaFoldDB" id="A0ABD3M710"/>
<evidence type="ECO:0000256" key="6">
    <source>
        <dbReference type="SAM" id="Coils"/>
    </source>
</evidence>
<dbReference type="Pfam" id="PF07856">
    <property type="entry name" value="Orai-1"/>
    <property type="match status" value="1"/>
</dbReference>
<evidence type="ECO:0000313" key="9">
    <source>
        <dbReference type="Proteomes" id="UP001530293"/>
    </source>
</evidence>
<dbReference type="Proteomes" id="UP001530293">
    <property type="component" value="Unassembled WGS sequence"/>
</dbReference>
<proteinExistence type="inferred from homology"/>
<sequence>MIGLAAGMDMADMAWEVRCREEDMKQRALDNERNAIDDARRSVDEKAEQLKVLANQSTLFAGFSMVVLVESNIRTDVNGILLSFFGGATACVIALMLVSSLNATYMLVAILRYDCVNRDVPFDEFWRKRCEPDWKLALRAFSYGVPLFMVVVSLVAWVTFWGNGAYYTASSIVTVISLGVTIFWFSGIERKWSGFLLSPRARILTRGLSQDGAPNSGVCSGGNEVKK</sequence>
<feature type="transmembrane region" description="Helical" evidence="7">
    <location>
        <begin position="164"/>
        <end position="185"/>
    </location>
</feature>
<keyword evidence="4 7" id="KW-1133">Transmembrane helix</keyword>
<dbReference type="InterPro" id="IPR038350">
    <property type="entry name" value="Orai_sf"/>
</dbReference>
<dbReference type="InterPro" id="IPR012446">
    <property type="entry name" value="CRAC_channel"/>
</dbReference>
<evidence type="ECO:0000256" key="3">
    <source>
        <dbReference type="ARBA" id="ARBA00022692"/>
    </source>
</evidence>
<keyword evidence="5 7" id="KW-0472">Membrane</keyword>
<comment type="subcellular location">
    <subcellularLocation>
        <location evidence="1">Membrane</location>
        <topology evidence="1">Multi-pass membrane protein</topology>
    </subcellularLocation>
</comment>
<evidence type="ECO:0000256" key="2">
    <source>
        <dbReference type="ARBA" id="ARBA00008062"/>
    </source>
</evidence>
<dbReference type="EMBL" id="JALLBG020000228">
    <property type="protein sequence ID" value="KAL3758516.1"/>
    <property type="molecule type" value="Genomic_DNA"/>
</dbReference>
<name>A0ABD3M710_9STRA</name>
<reference evidence="8 9" key="1">
    <citation type="submission" date="2024-10" db="EMBL/GenBank/DDBJ databases">
        <title>Updated reference genomes for cyclostephanoid diatoms.</title>
        <authorList>
            <person name="Roberts W.R."/>
            <person name="Alverson A.J."/>
        </authorList>
    </citation>
    <scope>NUCLEOTIDE SEQUENCE [LARGE SCALE GENOMIC DNA]</scope>
    <source>
        <strain evidence="8 9">AJA232-27</strain>
    </source>
</reference>
<feature type="transmembrane region" description="Helical" evidence="7">
    <location>
        <begin position="50"/>
        <end position="69"/>
    </location>
</feature>
<keyword evidence="3 7" id="KW-0812">Transmembrane</keyword>
<evidence type="ECO:0000313" key="8">
    <source>
        <dbReference type="EMBL" id="KAL3758516.1"/>
    </source>
</evidence>
<comment type="caution">
    <text evidence="8">The sequence shown here is derived from an EMBL/GenBank/DDBJ whole genome shotgun (WGS) entry which is preliminary data.</text>
</comment>
<evidence type="ECO:0000256" key="7">
    <source>
        <dbReference type="SAM" id="Phobius"/>
    </source>
</evidence>
<feature type="coiled-coil region" evidence="6">
    <location>
        <begin position="29"/>
        <end position="56"/>
    </location>
</feature>
<organism evidence="8 9">
    <name type="scientific">Discostella pseudostelligera</name>
    <dbReference type="NCBI Taxonomy" id="259834"/>
    <lineage>
        <taxon>Eukaryota</taxon>
        <taxon>Sar</taxon>
        <taxon>Stramenopiles</taxon>
        <taxon>Ochrophyta</taxon>
        <taxon>Bacillariophyta</taxon>
        <taxon>Coscinodiscophyceae</taxon>
        <taxon>Thalassiosirophycidae</taxon>
        <taxon>Stephanodiscales</taxon>
        <taxon>Stephanodiscaceae</taxon>
        <taxon>Discostella</taxon>
    </lineage>
</organism>
<feature type="transmembrane region" description="Helical" evidence="7">
    <location>
        <begin position="81"/>
        <end position="108"/>
    </location>
</feature>
<accession>A0ABD3M710</accession>
<dbReference type="Gene3D" id="1.20.140.140">
    <property type="entry name" value="Calcium release-activated calcium channel protein Orai"/>
    <property type="match status" value="1"/>
</dbReference>
<dbReference type="GO" id="GO:0016020">
    <property type="term" value="C:membrane"/>
    <property type="evidence" value="ECO:0007669"/>
    <property type="project" value="UniProtKB-SubCell"/>
</dbReference>
<evidence type="ECO:0000256" key="1">
    <source>
        <dbReference type="ARBA" id="ARBA00004141"/>
    </source>
</evidence>
<keyword evidence="9" id="KW-1185">Reference proteome</keyword>
<evidence type="ECO:0000256" key="4">
    <source>
        <dbReference type="ARBA" id="ARBA00022989"/>
    </source>
</evidence>
<feature type="transmembrane region" description="Helical" evidence="7">
    <location>
        <begin position="136"/>
        <end position="158"/>
    </location>
</feature>